<feature type="transmembrane region" description="Helical" evidence="2">
    <location>
        <begin position="135"/>
        <end position="154"/>
    </location>
</feature>
<protein>
    <submittedName>
        <fullName evidence="3">Uncharacterized protein</fullName>
    </submittedName>
</protein>
<dbReference type="Proteomes" id="UP001244295">
    <property type="component" value="Unassembled WGS sequence"/>
</dbReference>
<evidence type="ECO:0000313" key="4">
    <source>
        <dbReference type="Proteomes" id="UP001244295"/>
    </source>
</evidence>
<feature type="transmembrane region" description="Helical" evidence="2">
    <location>
        <begin position="166"/>
        <end position="191"/>
    </location>
</feature>
<dbReference type="RefSeq" id="WP_307637753.1">
    <property type="nucleotide sequence ID" value="NZ_JAUSRR010000008.1"/>
</dbReference>
<sequence length="503" mass="55733">MPRPHSYLDVLARVLALPMSEGLASSDERFHAASAGEDALIVDVEKRRYHRVPDARPQRFDDTAHDGVAQAALQLEHRDGIRTIALAAQDDSFWTPLPDPRVIGLPRIVQRHDTAWTSPAPPPSNAPSRTSITDWLGSLVALAVLAFFAAFGFNALRWSLEGGWNLLWLLVGLPVFPVFTVLTLSTAYGFFRTAVPPRQALNAIDVSRDERFRIGEPLAFRVDATVPASVGDQPAEPPPQVFARLIVQTVNDKEDGSWSVNDWAWDADPADCVSSTLTGTGERHVHYAGTVTASRNMPRKAQERWHLALSASQEAETEPFYVTSLATPPLITPHRMVQPPDRLAQLNALLHDDEFELVRTAYGRERSRAFFDDFTPEDIRAVFTVDAEAVVDHAMATAWYEGQIETERVGGDSSYYLLKEGSAYKVMFTERWWTESLYESTDLRSTVARYLVATNLFVRCLPGAQALEIPAPYSDMRPDSAPSVSATDETPPQSSSSDASSRQ</sequence>
<comment type="caution">
    <text evidence="3">The sequence shown here is derived from an EMBL/GenBank/DDBJ whole genome shotgun (WGS) entry which is preliminary data.</text>
</comment>
<name>A0AAW8E0T5_9BURK</name>
<keyword evidence="2" id="KW-1133">Transmembrane helix</keyword>
<dbReference type="EMBL" id="JAUSRR010000008">
    <property type="protein sequence ID" value="MDP9925513.1"/>
    <property type="molecule type" value="Genomic_DNA"/>
</dbReference>
<accession>A0AAW8E0T5</accession>
<gene>
    <name evidence="3" type="ORF">J2W25_004556</name>
</gene>
<feature type="compositionally biased region" description="Polar residues" evidence="1">
    <location>
        <begin position="482"/>
        <end position="493"/>
    </location>
</feature>
<evidence type="ECO:0000256" key="1">
    <source>
        <dbReference type="SAM" id="MobiDB-lite"/>
    </source>
</evidence>
<keyword evidence="2" id="KW-0812">Transmembrane</keyword>
<dbReference type="AlphaFoldDB" id="A0AAW8E0T5"/>
<feature type="compositionally biased region" description="Low complexity" evidence="1">
    <location>
        <begin position="494"/>
        <end position="503"/>
    </location>
</feature>
<keyword evidence="2" id="KW-0472">Membrane</keyword>
<reference evidence="3" key="1">
    <citation type="submission" date="2023-07" db="EMBL/GenBank/DDBJ databases">
        <title>Sorghum-associated microbial communities from plants grown in Nebraska, USA.</title>
        <authorList>
            <person name="Schachtman D."/>
        </authorList>
    </citation>
    <scope>NUCLEOTIDE SEQUENCE</scope>
    <source>
        <strain evidence="3">DS2795</strain>
    </source>
</reference>
<evidence type="ECO:0000313" key="3">
    <source>
        <dbReference type="EMBL" id="MDP9925513.1"/>
    </source>
</evidence>
<feature type="region of interest" description="Disordered" evidence="1">
    <location>
        <begin position="471"/>
        <end position="503"/>
    </location>
</feature>
<proteinExistence type="predicted"/>
<organism evidence="3 4">
    <name type="scientific">Variovorax boronicumulans</name>
    <dbReference type="NCBI Taxonomy" id="436515"/>
    <lineage>
        <taxon>Bacteria</taxon>
        <taxon>Pseudomonadati</taxon>
        <taxon>Pseudomonadota</taxon>
        <taxon>Betaproteobacteria</taxon>
        <taxon>Burkholderiales</taxon>
        <taxon>Comamonadaceae</taxon>
        <taxon>Variovorax</taxon>
    </lineage>
</organism>
<evidence type="ECO:0000256" key="2">
    <source>
        <dbReference type="SAM" id="Phobius"/>
    </source>
</evidence>